<feature type="transmembrane region" description="Helical" evidence="6">
    <location>
        <begin position="226"/>
        <end position="249"/>
    </location>
</feature>
<feature type="transmembrane region" description="Helical" evidence="6">
    <location>
        <begin position="154"/>
        <end position="173"/>
    </location>
</feature>
<reference evidence="8 11" key="3">
    <citation type="submission" date="2019-12" db="EMBL/GenBank/DDBJ databases">
        <title>Draft Genome Sequences of Six Type Strains of the Genus Massilia.</title>
        <authorList>
            <person name="Miess H."/>
            <person name="Frediansyah A."/>
            <person name="Goeker M."/>
            <person name="Gross H."/>
        </authorList>
    </citation>
    <scope>NUCLEOTIDE SEQUENCE [LARGE SCALE GENOMIC DNA]</scope>
    <source>
        <strain evidence="8 11">DSM 26639</strain>
    </source>
</reference>
<reference evidence="9 10" key="1">
    <citation type="journal article" date="2015" name="Stand. Genomic Sci.">
        <title>Genomic Encyclopedia of Bacterial and Archaeal Type Strains, Phase III: the genomes of soil and plant-associated and newly described type strains.</title>
        <authorList>
            <person name="Whitman W.B."/>
            <person name="Woyke T."/>
            <person name="Klenk H.P."/>
            <person name="Zhou Y."/>
            <person name="Lilburn T.G."/>
            <person name="Beck B.J."/>
            <person name="De Vos P."/>
            <person name="Vandamme P."/>
            <person name="Eisen J.A."/>
            <person name="Garrity G."/>
            <person name="Hugenholtz P."/>
            <person name="Kyrpides N.C."/>
        </authorList>
    </citation>
    <scope>NUCLEOTIDE SEQUENCE [LARGE SCALE GENOMIC DNA]</scope>
    <source>
        <strain evidence="9 10">CGMCC 1.10685</strain>
    </source>
</reference>
<keyword evidence="4 6" id="KW-1133">Transmembrane helix</keyword>
<dbReference type="GO" id="GO:0005886">
    <property type="term" value="C:plasma membrane"/>
    <property type="evidence" value="ECO:0007669"/>
    <property type="project" value="UniProtKB-SubCell"/>
</dbReference>
<dbReference type="SUPFAM" id="SSF103473">
    <property type="entry name" value="MFS general substrate transporter"/>
    <property type="match status" value="1"/>
</dbReference>
<feature type="transmembrane region" description="Helical" evidence="6">
    <location>
        <begin position="261"/>
        <end position="282"/>
    </location>
</feature>
<evidence type="ECO:0000313" key="10">
    <source>
        <dbReference type="Proteomes" id="UP000315112"/>
    </source>
</evidence>
<evidence type="ECO:0000256" key="3">
    <source>
        <dbReference type="ARBA" id="ARBA00022692"/>
    </source>
</evidence>
<feature type="transmembrane region" description="Helical" evidence="6">
    <location>
        <begin position="379"/>
        <end position="398"/>
    </location>
</feature>
<feature type="transmembrane region" description="Helical" evidence="6">
    <location>
        <begin position="294"/>
        <end position="313"/>
    </location>
</feature>
<keyword evidence="11" id="KW-1185">Reference proteome</keyword>
<comment type="subcellular location">
    <subcellularLocation>
        <location evidence="1">Cell membrane</location>
        <topology evidence="1">Multi-pass membrane protein</topology>
    </subcellularLocation>
</comment>
<keyword evidence="5 6" id="KW-0472">Membrane</keyword>
<keyword evidence="3 6" id="KW-0812">Transmembrane</keyword>
<evidence type="ECO:0000259" key="7">
    <source>
        <dbReference type="PROSITE" id="PS50850"/>
    </source>
</evidence>
<keyword evidence="2" id="KW-1003">Cell membrane</keyword>
<dbReference type="Gene3D" id="1.20.1250.20">
    <property type="entry name" value="MFS general substrate transporter like domains"/>
    <property type="match status" value="1"/>
</dbReference>
<organism evidence="9 10">
    <name type="scientific">Pseudoduganella flava</name>
    <dbReference type="NCBI Taxonomy" id="871742"/>
    <lineage>
        <taxon>Bacteria</taxon>
        <taxon>Pseudomonadati</taxon>
        <taxon>Pseudomonadota</taxon>
        <taxon>Betaproteobacteria</taxon>
        <taxon>Burkholderiales</taxon>
        <taxon>Oxalobacteraceae</taxon>
        <taxon>Telluria group</taxon>
        <taxon>Pseudoduganella</taxon>
    </lineage>
</organism>
<name>A0A562PBL6_9BURK</name>
<feature type="transmembrane region" description="Helical" evidence="6">
    <location>
        <begin position="127"/>
        <end position="147"/>
    </location>
</feature>
<dbReference type="Pfam" id="PF07690">
    <property type="entry name" value="MFS_1"/>
    <property type="match status" value="1"/>
</dbReference>
<dbReference type="EMBL" id="CP046904">
    <property type="protein sequence ID" value="QGZ37988.1"/>
    <property type="molecule type" value="Genomic_DNA"/>
</dbReference>
<evidence type="ECO:0000256" key="4">
    <source>
        <dbReference type="ARBA" id="ARBA00022989"/>
    </source>
</evidence>
<sequence>MSDRTATVRAPAESRHAVDAGAAAAPAAWGGVFALALAAFALVASEFMPVSLLTPVAADLGASEGQAGLAITVSGAFALVTSLSIASLAGRLDRKLLLAGLTFLMIVSGSIAAFAPTYAGFMAGRAFIGVAIGGFWSLSAATAMRLVSADRVPTALAIVNGGNALATVVAAPLGSYLGTLVGWRGAFFCVVPVAAAALVWQLVSLPSLPARHGQRGAGALALLKRLPVALGMTAASLFFMGQFALFTYLRPFLEAVTGVAPSALSLMLLVVGLCGVVGTFAIGRFLGDGLARTLAVIPLAMAGIAVALTVLGTSAGATAVLLGAWGLLGTSAPVAWWTWLARTLPDDAEAGGGLLVAVVQLAIAAGAAAGGMLFDAYGYQATFGGSAAILLLAALFAVSAGRAARLPA</sequence>
<dbReference type="InterPro" id="IPR036259">
    <property type="entry name" value="MFS_trans_sf"/>
</dbReference>
<dbReference type="PROSITE" id="PS50850">
    <property type="entry name" value="MFS"/>
    <property type="match status" value="1"/>
</dbReference>
<feature type="transmembrane region" description="Helical" evidence="6">
    <location>
        <begin position="319"/>
        <end position="340"/>
    </location>
</feature>
<dbReference type="Proteomes" id="UP000437862">
    <property type="component" value="Chromosome"/>
</dbReference>
<dbReference type="GO" id="GO:0022857">
    <property type="term" value="F:transmembrane transporter activity"/>
    <property type="evidence" value="ECO:0007669"/>
    <property type="project" value="InterPro"/>
</dbReference>
<feature type="transmembrane region" description="Helical" evidence="6">
    <location>
        <begin position="65"/>
        <end position="89"/>
    </location>
</feature>
<dbReference type="Proteomes" id="UP000315112">
    <property type="component" value="Unassembled WGS sequence"/>
</dbReference>
<proteinExistence type="predicted"/>
<dbReference type="InterPro" id="IPR020846">
    <property type="entry name" value="MFS_dom"/>
</dbReference>
<dbReference type="RefSeq" id="WP_145881753.1">
    <property type="nucleotide sequence ID" value="NZ_CP046904.1"/>
</dbReference>
<dbReference type="EMBL" id="VLKW01000017">
    <property type="protein sequence ID" value="TWI41809.1"/>
    <property type="molecule type" value="Genomic_DNA"/>
</dbReference>
<feature type="domain" description="Major facilitator superfamily (MFS) profile" evidence="7">
    <location>
        <begin position="31"/>
        <end position="405"/>
    </location>
</feature>
<dbReference type="PANTHER" id="PTHR43124:SF5">
    <property type="entry name" value="PURINE RIBONUCLEOSIDE EFFLUX PUMP NEPI"/>
    <property type="match status" value="1"/>
</dbReference>
<feature type="transmembrane region" description="Helical" evidence="6">
    <location>
        <begin position="96"/>
        <end position="115"/>
    </location>
</feature>
<evidence type="ECO:0000313" key="11">
    <source>
        <dbReference type="Proteomes" id="UP000437862"/>
    </source>
</evidence>
<protein>
    <submittedName>
        <fullName evidence="8">MFS transporter</fullName>
    </submittedName>
    <submittedName>
        <fullName evidence="9">Putative MFS family arabinose efflux permease</fullName>
    </submittedName>
</protein>
<evidence type="ECO:0000313" key="9">
    <source>
        <dbReference type="EMBL" id="TWI41809.1"/>
    </source>
</evidence>
<gene>
    <name evidence="8" type="ORF">GO485_02270</name>
    <name evidence="9" type="ORF">IP92_05674</name>
</gene>
<evidence type="ECO:0000256" key="5">
    <source>
        <dbReference type="ARBA" id="ARBA00023136"/>
    </source>
</evidence>
<dbReference type="InterPro" id="IPR011701">
    <property type="entry name" value="MFS"/>
</dbReference>
<feature type="transmembrane region" description="Helical" evidence="6">
    <location>
        <begin position="185"/>
        <end position="205"/>
    </location>
</feature>
<dbReference type="InterPro" id="IPR050189">
    <property type="entry name" value="MFS_Efflux_Transporters"/>
</dbReference>
<evidence type="ECO:0000256" key="6">
    <source>
        <dbReference type="SAM" id="Phobius"/>
    </source>
</evidence>
<evidence type="ECO:0000256" key="1">
    <source>
        <dbReference type="ARBA" id="ARBA00004651"/>
    </source>
</evidence>
<dbReference type="PANTHER" id="PTHR43124">
    <property type="entry name" value="PURINE EFFLUX PUMP PBUE"/>
    <property type="match status" value="1"/>
</dbReference>
<dbReference type="AlphaFoldDB" id="A0A562PBL6"/>
<evidence type="ECO:0000256" key="2">
    <source>
        <dbReference type="ARBA" id="ARBA00022475"/>
    </source>
</evidence>
<feature type="transmembrane region" description="Helical" evidence="6">
    <location>
        <begin position="21"/>
        <end position="45"/>
    </location>
</feature>
<feature type="transmembrane region" description="Helical" evidence="6">
    <location>
        <begin position="352"/>
        <end position="373"/>
    </location>
</feature>
<dbReference type="OrthoDB" id="9812189at2"/>
<accession>A0A562PBL6</accession>
<reference evidence="9" key="2">
    <citation type="submission" date="2019-07" db="EMBL/GenBank/DDBJ databases">
        <authorList>
            <person name="Whitman W."/>
            <person name="Huntemann M."/>
            <person name="Clum A."/>
            <person name="Pillay M."/>
            <person name="Palaniappan K."/>
            <person name="Varghese N."/>
            <person name="Mikhailova N."/>
            <person name="Stamatis D."/>
            <person name="Reddy T."/>
            <person name="Daum C."/>
            <person name="Shapiro N."/>
            <person name="Ivanova N."/>
            <person name="Kyrpides N."/>
            <person name="Woyke T."/>
        </authorList>
    </citation>
    <scope>NUCLEOTIDE SEQUENCE</scope>
    <source>
        <strain evidence="9">CGMCC 1.10685</strain>
    </source>
</reference>
<dbReference type="CDD" id="cd17324">
    <property type="entry name" value="MFS_NepI_like"/>
    <property type="match status" value="1"/>
</dbReference>
<evidence type="ECO:0000313" key="8">
    <source>
        <dbReference type="EMBL" id="QGZ37988.1"/>
    </source>
</evidence>